<dbReference type="EMBL" id="JZEY01000054">
    <property type="protein sequence ID" value="KKB08808.1"/>
    <property type="molecule type" value="Genomic_DNA"/>
</dbReference>
<evidence type="ECO:0000256" key="5">
    <source>
        <dbReference type="ARBA" id="ARBA00047942"/>
    </source>
</evidence>
<feature type="domain" description="Type II methyltransferase M.TaqI-like" evidence="6">
    <location>
        <begin position="200"/>
        <end position="276"/>
    </location>
</feature>
<dbReference type="GO" id="GO:0006304">
    <property type="term" value="P:DNA modification"/>
    <property type="evidence" value="ECO:0007669"/>
    <property type="project" value="InterPro"/>
</dbReference>
<name>A0A0F5FJ31_9HYPH</name>
<comment type="caution">
    <text evidence="7">The sequence shown here is derived from an EMBL/GenBank/DDBJ whole genome shotgun (WGS) entry which is preliminary data.</text>
</comment>
<dbReference type="GO" id="GO:0032259">
    <property type="term" value="P:methylation"/>
    <property type="evidence" value="ECO:0007669"/>
    <property type="project" value="UniProtKB-KW"/>
</dbReference>
<dbReference type="SUPFAM" id="SSF53335">
    <property type="entry name" value="S-adenosyl-L-methionine-dependent methyltransferases"/>
    <property type="match status" value="1"/>
</dbReference>
<dbReference type="InterPro" id="IPR011639">
    <property type="entry name" value="MethylTrfase_TaqI-like_dom"/>
</dbReference>
<dbReference type="Proteomes" id="UP000033649">
    <property type="component" value="Unassembled WGS sequence"/>
</dbReference>
<gene>
    <name evidence="7" type="ORF">VE26_01685</name>
</gene>
<evidence type="ECO:0000256" key="2">
    <source>
        <dbReference type="ARBA" id="ARBA00022603"/>
    </source>
</evidence>
<protein>
    <recommendedName>
        <fullName evidence="1">site-specific DNA-methyltransferase (adenine-specific)</fullName>
        <ecNumber evidence="1">2.1.1.72</ecNumber>
    </recommendedName>
</protein>
<dbReference type="PANTHER" id="PTHR33841">
    <property type="entry name" value="DNA METHYLTRANSFERASE YEEA-RELATED"/>
    <property type="match status" value="1"/>
</dbReference>
<dbReference type="AlphaFoldDB" id="A0A0F5FJ31"/>
<dbReference type="STRING" id="429727.VE26_01685"/>
<dbReference type="Pfam" id="PF07669">
    <property type="entry name" value="Eco57I"/>
    <property type="match status" value="1"/>
</dbReference>
<evidence type="ECO:0000313" key="8">
    <source>
        <dbReference type="Proteomes" id="UP000033649"/>
    </source>
</evidence>
<evidence type="ECO:0000313" key="7">
    <source>
        <dbReference type="EMBL" id="KKB08808.1"/>
    </source>
</evidence>
<accession>A0A0F5FJ31</accession>
<proteinExistence type="predicted"/>
<reference evidence="7 8" key="1">
    <citation type="submission" date="2015-03" db="EMBL/GenBank/DDBJ databases">
        <authorList>
            <person name="Hassan Y."/>
            <person name="Lepp D."/>
            <person name="Li X.-Z."/>
            <person name="Zhou T."/>
        </authorList>
    </citation>
    <scope>NUCLEOTIDE SEQUENCE [LARGE SCALE GENOMIC DNA]</scope>
    <source>
        <strain evidence="7 8">IPL18</strain>
    </source>
</reference>
<dbReference type="Gene3D" id="3.40.50.150">
    <property type="entry name" value="Vaccinia Virus protein VP39"/>
    <property type="match status" value="1"/>
</dbReference>
<dbReference type="PANTHER" id="PTHR33841:SF1">
    <property type="entry name" value="DNA METHYLTRANSFERASE A"/>
    <property type="match status" value="1"/>
</dbReference>
<evidence type="ECO:0000259" key="6">
    <source>
        <dbReference type="Pfam" id="PF07669"/>
    </source>
</evidence>
<sequence>MLHSRAVGMALEERVTRIMNLHRRANGSTALSASLSIVHQTCSVEAAELLLGLDAAWVDYAAASVYAALMGKERRKRLGAYFTPPGLVRYLLGRAADFGVDIASERIRDPAAGGAAFIVPIAREMVKRWRDAGKSDREVIALLSSHLMGREIDPDLAKLANALLHRCLTVEYGMSPDLAASLELIATGDSLAAGVDDKADHEIGNPPFLRLAAKDAPPEASRFDDIVAGRLNLYSVFVRRGLAALPPGGILAYIIPASFIGGPEFRRFRLRIRQLAEVMAVDMIEGRQTVFTDVVQDTCVLVLRRRGSDIDTVEADTALSNYVSGAGQVLSEGAISLPPGDGPWVLPGQAENLPSTLSEWGYTPRIGYLVANRQQDRIHEGPAPGRVPLIWAKAIGQDGTFDFGRGALFRKHGWVDVLPDASYLIETGCVAIQRTSARNQKRRITAAEIPEDFVSRHGGIVAENHVILLVPNRDDPVPAKLLAAALNTTAVGKQLDRMCGSASIPARLLSVLPMPPVPPGA</sequence>
<organism evidence="7 8">
    <name type="scientific">Devosia chinhatensis</name>
    <dbReference type="NCBI Taxonomy" id="429727"/>
    <lineage>
        <taxon>Bacteria</taxon>
        <taxon>Pseudomonadati</taxon>
        <taxon>Pseudomonadota</taxon>
        <taxon>Alphaproteobacteria</taxon>
        <taxon>Hyphomicrobiales</taxon>
        <taxon>Devosiaceae</taxon>
        <taxon>Devosia</taxon>
    </lineage>
</organism>
<keyword evidence="4" id="KW-0949">S-adenosyl-L-methionine</keyword>
<dbReference type="GO" id="GO:0009007">
    <property type="term" value="F:site-specific DNA-methyltransferase (adenine-specific) activity"/>
    <property type="evidence" value="ECO:0007669"/>
    <property type="project" value="UniProtKB-EC"/>
</dbReference>
<dbReference type="REBASE" id="126602">
    <property type="entry name" value="M.Dch18ORF1685P"/>
</dbReference>
<comment type="catalytic activity">
    <reaction evidence="5">
        <text>a 2'-deoxyadenosine in DNA + S-adenosyl-L-methionine = an N(6)-methyl-2'-deoxyadenosine in DNA + S-adenosyl-L-homocysteine + H(+)</text>
        <dbReference type="Rhea" id="RHEA:15197"/>
        <dbReference type="Rhea" id="RHEA-COMP:12418"/>
        <dbReference type="Rhea" id="RHEA-COMP:12419"/>
        <dbReference type="ChEBI" id="CHEBI:15378"/>
        <dbReference type="ChEBI" id="CHEBI:57856"/>
        <dbReference type="ChEBI" id="CHEBI:59789"/>
        <dbReference type="ChEBI" id="CHEBI:90615"/>
        <dbReference type="ChEBI" id="CHEBI:90616"/>
        <dbReference type="EC" id="2.1.1.72"/>
    </reaction>
</comment>
<dbReference type="EC" id="2.1.1.72" evidence="1"/>
<evidence type="ECO:0000256" key="3">
    <source>
        <dbReference type="ARBA" id="ARBA00022679"/>
    </source>
</evidence>
<keyword evidence="8" id="KW-1185">Reference proteome</keyword>
<dbReference type="InterPro" id="IPR050953">
    <property type="entry name" value="N4_N6_ade-DNA_methylase"/>
</dbReference>
<keyword evidence="2" id="KW-0489">Methyltransferase</keyword>
<evidence type="ECO:0000256" key="1">
    <source>
        <dbReference type="ARBA" id="ARBA00011900"/>
    </source>
</evidence>
<dbReference type="PATRIC" id="fig|429727.3.peg.358"/>
<keyword evidence="3" id="KW-0808">Transferase</keyword>
<dbReference type="PRINTS" id="PR00507">
    <property type="entry name" value="N12N6MTFRASE"/>
</dbReference>
<dbReference type="InterPro" id="IPR029063">
    <property type="entry name" value="SAM-dependent_MTases_sf"/>
</dbReference>
<evidence type="ECO:0000256" key="4">
    <source>
        <dbReference type="ARBA" id="ARBA00022691"/>
    </source>
</evidence>